<feature type="domain" description="UDENN" evidence="7">
    <location>
        <begin position="6"/>
        <end position="424"/>
    </location>
</feature>
<keyword evidence="4" id="KW-0344">Guanine-nucleotide releasing factor</keyword>
<dbReference type="InterPro" id="IPR004182">
    <property type="entry name" value="GRAM"/>
</dbReference>
<accession>A0A8C4EHL5</accession>
<keyword evidence="10" id="KW-1185">Reference proteome</keyword>
<comment type="similarity">
    <text evidence="2">Belongs to the protein-tyrosine phosphatase family. Non-receptor class myotubularin subfamily.</text>
</comment>
<dbReference type="InterPro" id="IPR005112">
    <property type="entry name" value="dDENN_dom"/>
</dbReference>
<dbReference type="InterPro" id="IPR001194">
    <property type="entry name" value="cDENN_dom"/>
</dbReference>
<dbReference type="FunFam" id="2.30.29.30:FF:000093">
    <property type="entry name" value="SET binding factor 2"/>
    <property type="match status" value="1"/>
</dbReference>
<organism evidence="9 10">
    <name type="scientific">Dicentrarchus labrax</name>
    <name type="common">European seabass</name>
    <name type="synonym">Morone labrax</name>
    <dbReference type="NCBI Taxonomy" id="13489"/>
    <lineage>
        <taxon>Eukaryota</taxon>
        <taxon>Metazoa</taxon>
        <taxon>Chordata</taxon>
        <taxon>Craniata</taxon>
        <taxon>Vertebrata</taxon>
        <taxon>Euteleostomi</taxon>
        <taxon>Actinopterygii</taxon>
        <taxon>Neopterygii</taxon>
        <taxon>Teleostei</taxon>
        <taxon>Neoteleostei</taxon>
        <taxon>Acanthomorphata</taxon>
        <taxon>Eupercaria</taxon>
        <taxon>Moronidae</taxon>
        <taxon>Dicentrarchus</taxon>
    </lineage>
</organism>
<dbReference type="GO" id="GO:0005737">
    <property type="term" value="C:cytoplasm"/>
    <property type="evidence" value="ECO:0007669"/>
    <property type="project" value="UniProtKB-SubCell"/>
</dbReference>
<dbReference type="Pfam" id="PF02893">
    <property type="entry name" value="GRAM"/>
    <property type="match status" value="1"/>
</dbReference>
<dbReference type="GeneTree" id="ENSGT00940000155385"/>
<dbReference type="PROSITE" id="PS51339">
    <property type="entry name" value="PPASE_MYOTUBULARIN"/>
    <property type="match status" value="1"/>
</dbReference>
<sequence length="1779" mass="200052">MARFADYFIVVGYDQEKAAGSGEGCGKIIQRFPKKDWEGTAFPQGVEMFCQPGGWRLSRDRKVPTFFTVVLTDIDSDRHYCSCLTFYEAESIEADGDEDEEAEEDGLIQPAQVFAPKSLILVSRLDYPEIFRGCLGLIYTVYIDSLSFPLEGLVANLFTFQVPVAGGSQLFSLGAGDRQLIQTPLNDTLPVTSKSVALLFQQLGIQNVLSLFCAVLTEHKVLFHSTSYQRLGEACRALEALMFPLKYSYPYIPILPSRLLEVLSSPTPFIIGVHSMFQTEIQDLLDVIIADLDGGTIKIPECIHLSVLPEPVLHLTQTALSLVLHPDLEIADNAFPPPRTAPSNLKLLDKEVRAVFLRLFAQLFQGYRSCLQLIRIHSEPVIHFHKTAFLGQRGLIENDFLTKVLDGMAFAGFVSERGPPYRACDLFDELVALDIDSFKEEEISHAKLHKHIRELSEQLYRNENPNPHMAFQKVPRPSEGSHLRVHQVPFPLLDDGKVEKMLQEAVAKHSSVPPSTRTERKCVVPAGPPVGMAKFKLPGSVFNSARRLEVVRSCISFIFDNKTLETEKTLPAALRALKGKAARQCLTEELSLHVQQNRAIMDHQQFDYIIRMMNCALQDCSSSEEYTVAAALLPLSTVFYRKLAAGVNQFAYTCIQDHPIWTNQQFWEATFYSEVQSQIRALYLNTPEEKGGIAARDEEHTAMDLAAEQLRSWPSLSKEKQQELVKNEESTVFSQAIHYASLMVYLLVPLDTSKNKLLRNTPVADWESGSNSIVTNSIAGSVAESFDTESGFEDSENSDVANSVVRFVARFIDKVCTESGVTQEHIKSLHSMIPGIVAMQMEALEAVHRESRRLPPIQKPKILRPALLPGEELVSEGLRVLLDPDGREEATGGLLGGPHILPAEGALFLTTYRIIFKGTPHDPLVGEQAVIRAFPVSTLTKEKKISIQNQLQQNMQEGLQLRSASFQLIKVAFDEEVSSEMVEIFRKHLQRIRYPQSIFSSFAFAAGQTAPQLILPKQKERNTGFRTLSKTIVKGAKRAGKITMGRGSQTTLKKNDRGSRMTWHEDDDISISDDGEPPPSSTLRASEKSTMEQLVEQSCFRDYQRLGLGTITASSSRSKSGEQFRITAVNRLYSLCRSYPGLLVVPQAVQDSSLHKVARCYRHNRLPVVCWKHPRTKAVLLRSGGFHGKSVVGLFKSQNPSSTDSSSSLEQEKYLQAILSSIPIYFKMNGNNTLSNRSLIGLSPGTVDSSLNCELVPVDFADTRQVKASFKKLLRACAPSATSSDSEDSFLKALEDSEWILQLHKILQLALFLVELLDSGSSVLLSLEDGWDITTQVVSLVQLLSDPFYRTLEGFQVLLEKEWLSFGHKFSQRSNLSPSSQGSGFTPIFLQFLDCVHQILEQHPLEFEFNQYYLKFLAYHHISNRFKNFLLDSDYERLEHGLLFEDKGDKQARRGICIWECINRMHRRSPIFLNYLYSPSESELSISIPSLNKWDFFTDETLSTGPCYDWRMMAVRSDSSEEADTLSNSKRRIVWPCYSSVSRAQPDAITKLLAVRLEGELNQAPEKWQTTLERVRISIQEDLAQEGNVRVRIMLTHIPGILIYFESQLFNCVKLVKFVCIFSHSYFIISCVCSSVNSRYSGLGEDRSTTAANGINRRAATLYNQFTPKSEENRSYEGILYKRGALLKGWKPRWFVLDITKHQLRYYDTGEDTNCRGHIDLAEVESVMIAAPTIGAPKHISEKAFFDLKTSKRVYNFCASDAPSAQLWIDKIQNCISDA</sequence>
<evidence type="ECO:0000313" key="10">
    <source>
        <dbReference type="Proteomes" id="UP000694389"/>
    </source>
</evidence>
<evidence type="ECO:0000256" key="1">
    <source>
        <dbReference type="ARBA" id="ARBA00004496"/>
    </source>
</evidence>
<dbReference type="PANTHER" id="PTHR10807:SF4">
    <property type="entry name" value="MYOTUBULARIN-RELATED PROTEIN 13"/>
    <property type="match status" value="1"/>
</dbReference>
<name>A0A8C4EHL5_DICLA</name>
<dbReference type="PROSITE" id="PS50003">
    <property type="entry name" value="PH_DOMAIN"/>
    <property type="match status" value="1"/>
</dbReference>
<dbReference type="PANTHER" id="PTHR10807">
    <property type="entry name" value="MYOTUBULARIN-RELATED"/>
    <property type="match status" value="1"/>
</dbReference>
<dbReference type="InterPro" id="IPR022096">
    <property type="entry name" value="SBF1/SBF2"/>
</dbReference>
<dbReference type="FunFam" id="3.30.450.200:FF:000004">
    <property type="entry name" value="SET binding factor 2"/>
    <property type="match status" value="1"/>
</dbReference>
<dbReference type="SMART" id="SM00568">
    <property type="entry name" value="GRAM"/>
    <property type="match status" value="1"/>
</dbReference>
<evidence type="ECO:0000256" key="4">
    <source>
        <dbReference type="ARBA" id="ARBA00022658"/>
    </source>
</evidence>
<dbReference type="SMART" id="SM00233">
    <property type="entry name" value="PH"/>
    <property type="match status" value="1"/>
</dbReference>
<dbReference type="SUPFAM" id="SSF52799">
    <property type="entry name" value="(Phosphotyrosine protein) phosphatases II"/>
    <property type="match status" value="1"/>
</dbReference>
<dbReference type="GO" id="GO:0005085">
    <property type="term" value="F:guanyl-nucleotide exchange factor activity"/>
    <property type="evidence" value="ECO:0007669"/>
    <property type="project" value="UniProtKB-KW"/>
</dbReference>
<evidence type="ECO:0000313" key="9">
    <source>
        <dbReference type="Ensembl" id="ENSDLAP00005018390.2"/>
    </source>
</evidence>
<feature type="compositionally biased region" description="Acidic residues" evidence="5">
    <location>
        <begin position="1065"/>
        <end position="1076"/>
    </location>
</feature>
<dbReference type="FunFam" id="3.40.50.11500:FF:000006">
    <property type="entry name" value="SET binding factor 2"/>
    <property type="match status" value="1"/>
</dbReference>
<dbReference type="SMART" id="SM00800">
    <property type="entry name" value="uDENN"/>
    <property type="match status" value="1"/>
</dbReference>
<dbReference type="InterPro" id="IPR001849">
    <property type="entry name" value="PH_domain"/>
</dbReference>
<dbReference type="Pfam" id="PF12335">
    <property type="entry name" value="SBF2"/>
    <property type="match status" value="1"/>
</dbReference>
<dbReference type="SMART" id="SM00799">
    <property type="entry name" value="DENN"/>
    <property type="match status" value="1"/>
</dbReference>
<reference evidence="9" key="2">
    <citation type="submission" date="2025-09" db="UniProtKB">
        <authorList>
            <consortium name="Ensembl"/>
        </authorList>
    </citation>
    <scope>IDENTIFICATION</scope>
</reference>
<dbReference type="InterPro" id="IPR010569">
    <property type="entry name" value="Myotubularin-like_Pase_dom"/>
</dbReference>
<dbReference type="CDD" id="cd13339">
    <property type="entry name" value="PH-GRAM_MTMR13"/>
    <property type="match status" value="1"/>
</dbReference>
<feature type="region of interest" description="Disordered" evidence="5">
    <location>
        <begin position="1039"/>
        <end position="1089"/>
    </location>
</feature>
<dbReference type="InterPro" id="IPR005113">
    <property type="entry name" value="uDENN_dom"/>
</dbReference>
<comment type="subcellular location">
    <subcellularLocation>
        <location evidence="1">Cytoplasm</location>
    </subcellularLocation>
</comment>
<dbReference type="SMART" id="SM00801">
    <property type="entry name" value="dDENN"/>
    <property type="match status" value="1"/>
</dbReference>
<dbReference type="InterPro" id="IPR029021">
    <property type="entry name" value="Prot-tyrosine_phosphatase-like"/>
</dbReference>
<feature type="domain" description="Myotubularin phosphatase" evidence="8">
    <location>
        <begin position="1093"/>
        <end position="1498"/>
    </location>
</feature>
<evidence type="ECO:0000259" key="7">
    <source>
        <dbReference type="PROSITE" id="PS50211"/>
    </source>
</evidence>
<evidence type="ECO:0000259" key="6">
    <source>
        <dbReference type="PROSITE" id="PS50003"/>
    </source>
</evidence>
<dbReference type="InterPro" id="IPR037823">
    <property type="entry name" value="MTMR13_PH-GRAM"/>
</dbReference>
<dbReference type="InterPro" id="IPR030564">
    <property type="entry name" value="Myotubularin"/>
</dbReference>
<reference evidence="9" key="1">
    <citation type="submission" date="2025-08" db="UniProtKB">
        <authorList>
            <consortium name="Ensembl"/>
        </authorList>
    </citation>
    <scope>IDENTIFICATION</scope>
</reference>
<gene>
    <name evidence="9" type="primary">sbf2</name>
</gene>
<dbReference type="Ensembl" id="ENSDLAT00005019831.2">
    <property type="protein sequence ID" value="ENSDLAP00005018390.2"/>
    <property type="gene ID" value="ENSDLAG00005001773.2"/>
</dbReference>
<keyword evidence="3" id="KW-0963">Cytoplasm</keyword>
<dbReference type="GO" id="GO:0016020">
    <property type="term" value="C:membrane"/>
    <property type="evidence" value="ECO:0007669"/>
    <property type="project" value="TreeGrafter"/>
</dbReference>
<evidence type="ECO:0000256" key="5">
    <source>
        <dbReference type="SAM" id="MobiDB-lite"/>
    </source>
</evidence>
<evidence type="ECO:0000259" key="8">
    <source>
        <dbReference type="PROSITE" id="PS51339"/>
    </source>
</evidence>
<dbReference type="InterPro" id="IPR011993">
    <property type="entry name" value="PH-like_dom_sf"/>
</dbReference>
<dbReference type="PROSITE" id="PS50211">
    <property type="entry name" value="DENN"/>
    <property type="match status" value="1"/>
</dbReference>
<evidence type="ECO:0000256" key="3">
    <source>
        <dbReference type="ARBA" id="ARBA00022490"/>
    </source>
</evidence>
<protein>
    <submittedName>
        <fullName evidence="9">SET binding factor 2</fullName>
    </submittedName>
</protein>
<proteinExistence type="inferred from homology"/>
<dbReference type="Gene3D" id="3.40.50.11500">
    <property type="match status" value="1"/>
</dbReference>
<dbReference type="Gene3D" id="2.30.29.30">
    <property type="entry name" value="Pleckstrin-homology domain (PH domain)/Phosphotyrosine-binding domain (PTB)"/>
    <property type="match status" value="1"/>
</dbReference>
<dbReference type="Pfam" id="PF03456">
    <property type="entry name" value="uDENN"/>
    <property type="match status" value="1"/>
</dbReference>
<dbReference type="Pfam" id="PF02141">
    <property type="entry name" value="DENN"/>
    <property type="match status" value="1"/>
</dbReference>
<dbReference type="SUPFAM" id="SSF50729">
    <property type="entry name" value="PH domain-like"/>
    <property type="match status" value="2"/>
</dbReference>
<dbReference type="InterPro" id="IPR037516">
    <property type="entry name" value="Tripartite_DENN"/>
</dbReference>
<feature type="compositionally biased region" description="Basic and acidic residues" evidence="5">
    <location>
        <begin position="1053"/>
        <end position="1064"/>
    </location>
</feature>
<dbReference type="Pfam" id="PF00169">
    <property type="entry name" value="PH"/>
    <property type="match status" value="1"/>
</dbReference>
<feature type="domain" description="PH" evidence="6">
    <location>
        <begin position="1673"/>
        <end position="1777"/>
    </location>
</feature>
<dbReference type="InterPro" id="IPR043153">
    <property type="entry name" value="DENN_C"/>
</dbReference>
<evidence type="ECO:0000256" key="2">
    <source>
        <dbReference type="ARBA" id="ARBA00007471"/>
    </source>
</evidence>
<dbReference type="Gene3D" id="3.30.450.200">
    <property type="match status" value="1"/>
</dbReference>
<dbReference type="CDD" id="cd01235">
    <property type="entry name" value="PH_Sbf1_hMTMR5"/>
    <property type="match status" value="1"/>
</dbReference>
<dbReference type="Proteomes" id="UP000694389">
    <property type="component" value="Unassembled WGS sequence"/>
</dbReference>
<dbReference type="Pfam" id="PF06602">
    <property type="entry name" value="Myotub-related"/>
    <property type="match status" value="1"/>
</dbReference>